<organism evidence="1">
    <name type="scientific">uncultured Sulfurovum sp</name>
    <dbReference type="NCBI Taxonomy" id="269237"/>
    <lineage>
        <taxon>Bacteria</taxon>
        <taxon>Pseudomonadati</taxon>
        <taxon>Campylobacterota</taxon>
        <taxon>Epsilonproteobacteria</taxon>
        <taxon>Campylobacterales</taxon>
        <taxon>Sulfurovaceae</taxon>
        <taxon>Sulfurovum</taxon>
        <taxon>environmental samples</taxon>
    </lineage>
</organism>
<dbReference type="EMBL" id="CACVAU010000061">
    <property type="protein sequence ID" value="CAA6820904.1"/>
    <property type="molecule type" value="Genomic_DNA"/>
</dbReference>
<accession>A0A6S6TNF5</accession>
<dbReference type="AlphaFoldDB" id="A0A6S6TNF5"/>
<gene>
    <name evidence="1" type="ORF">HELGO_WM45764</name>
</gene>
<evidence type="ECO:0000313" key="1">
    <source>
        <dbReference type="EMBL" id="CAA6820904.1"/>
    </source>
</evidence>
<protein>
    <submittedName>
        <fullName evidence="1">Uncharacterized protein</fullName>
    </submittedName>
</protein>
<reference evidence="1" key="1">
    <citation type="submission" date="2020-01" db="EMBL/GenBank/DDBJ databases">
        <authorList>
            <person name="Meier V. D."/>
            <person name="Meier V D."/>
        </authorList>
    </citation>
    <scope>NUCLEOTIDE SEQUENCE</scope>
    <source>
        <strain evidence="1">HLG_WM_MAG_05</strain>
    </source>
</reference>
<proteinExistence type="predicted"/>
<sequence length="68" mass="8088">MSNRDLLIKAYEKAITTVKAEFIIPKNLSVDEKNLIVCQKKYPLKSFNKLYCFSVQYLSQKSREKRER</sequence>
<name>A0A6S6TNF5_9BACT</name>